<dbReference type="Proteomes" id="UP000006180">
    <property type="component" value="Chromosome"/>
</dbReference>
<name>I3XCW8_SINF2</name>
<proteinExistence type="predicted"/>
<evidence type="ECO:0000313" key="2">
    <source>
        <dbReference type="Proteomes" id="UP000006180"/>
    </source>
</evidence>
<organism evidence="1 2">
    <name type="scientific">Sinorhizobium fredii (strain USDA 257)</name>
    <dbReference type="NCBI Taxonomy" id="1185652"/>
    <lineage>
        <taxon>Bacteria</taxon>
        <taxon>Pseudomonadati</taxon>
        <taxon>Pseudomonadota</taxon>
        <taxon>Alphaproteobacteria</taxon>
        <taxon>Hyphomicrobiales</taxon>
        <taxon>Rhizobiaceae</taxon>
        <taxon>Sinorhizobium/Ensifer group</taxon>
        <taxon>Sinorhizobium</taxon>
    </lineage>
</organism>
<reference evidence="1 2" key="1">
    <citation type="journal article" date="2012" name="J. Bacteriol.">
        <title>Complete genome sequence of the broad-host-range strain Sinorhizobium fredii USDA257.</title>
        <authorList>
            <person name="Schuldes J."/>
            <person name="Rodriguez Orbegoso M."/>
            <person name="Schmeisser C."/>
            <person name="Krishnan H.B."/>
            <person name="Daniel R."/>
            <person name="Streit W.R."/>
        </authorList>
    </citation>
    <scope>NUCLEOTIDE SEQUENCE [LARGE SCALE GENOMIC DNA]</scope>
    <source>
        <strain evidence="1 2">USDA 257</strain>
    </source>
</reference>
<protein>
    <submittedName>
        <fullName evidence="1">Uncharacterized protein</fullName>
    </submittedName>
</protein>
<dbReference type="PATRIC" id="fig|1185652.3.peg.5395"/>
<dbReference type="KEGG" id="sfd:USDA257_c51990"/>
<evidence type="ECO:0000313" key="1">
    <source>
        <dbReference type="EMBL" id="AFL53724.1"/>
    </source>
</evidence>
<sequence>MMQAIFRLHHAHQLEFITSRVVSTQNHRDRVSTGMGANVANVPLSRRKVLL</sequence>
<dbReference type="STRING" id="1185652.USDA257_c51990"/>
<gene>
    <name evidence="1" type="ORF">USDA257_c51990</name>
</gene>
<dbReference type="EMBL" id="CP003563">
    <property type="protein sequence ID" value="AFL53724.1"/>
    <property type="molecule type" value="Genomic_DNA"/>
</dbReference>
<accession>I3XCW8</accession>
<dbReference type="AlphaFoldDB" id="I3XCW8"/>
<dbReference type="HOGENOM" id="CLU_3103843_0_0_5"/>